<protein>
    <submittedName>
        <fullName evidence="2">Uncharacterized protein</fullName>
    </submittedName>
</protein>
<dbReference type="RefSeq" id="WP_072876189.1">
    <property type="nucleotide sequence ID" value="NZ_FOKU01000001.1"/>
</dbReference>
<sequence>MDNNFSFNYDEYDFWPLYHSIIKYYPIGIKKHQDFDIYRQYPGIQELEKLLDEKIADKKTYEKNWVAFLKKISAALGKNTQGTTFGFVPSYSGYLTLDSYGSGNRWNYKELHFAVSHLGKYFQVYGLEKSVLSYKNDSVPYQIENLKEFIVSPLGAYKTYFEKIENHITEEFKDYRLVPFRIGQTIINGLQILHLDSENCSINMALFNNFLGLGEQVDEIEAQGDLTYGMEHWKKQQN</sequence>
<dbReference type="Proteomes" id="UP000184031">
    <property type="component" value="Unassembled WGS sequence"/>
</dbReference>
<dbReference type="EMBL" id="FOKU01000001">
    <property type="protein sequence ID" value="SFB68108.1"/>
    <property type="molecule type" value="Genomic_DNA"/>
</dbReference>
<dbReference type="AlphaFoldDB" id="A0A1M6PW16"/>
<reference evidence="2 3" key="1">
    <citation type="submission" date="2016-11" db="EMBL/GenBank/DDBJ databases">
        <authorList>
            <person name="Varghese N."/>
            <person name="Submissions S."/>
        </authorList>
    </citation>
    <scope>NUCLEOTIDE SEQUENCE [LARGE SCALE GENOMIC DNA]</scope>
    <source>
        <strain evidence="2 3">CGMCC 1.12174</strain>
        <strain evidence="1 4">DSM 26351</strain>
    </source>
</reference>
<comment type="caution">
    <text evidence="2">The sequence shown here is derived from an EMBL/GenBank/DDBJ whole genome shotgun (WGS) entry which is preliminary data.</text>
</comment>
<gene>
    <name evidence="1" type="ORF">SAMN04487891_101339</name>
    <name evidence="2" type="ORF">SAMN05216293_0343</name>
</gene>
<keyword evidence="4" id="KW-1185">Reference proteome</keyword>
<organism evidence="2 3">
    <name type="scientific">Flagellimonas taeanensis</name>
    <dbReference type="NCBI Taxonomy" id="1005926"/>
    <lineage>
        <taxon>Bacteria</taxon>
        <taxon>Pseudomonadati</taxon>
        <taxon>Bacteroidota</taxon>
        <taxon>Flavobacteriia</taxon>
        <taxon>Flavobacteriales</taxon>
        <taxon>Flavobacteriaceae</taxon>
        <taxon>Flagellimonas</taxon>
    </lineage>
</organism>
<evidence type="ECO:0000313" key="1">
    <source>
        <dbReference type="EMBL" id="SFB68108.1"/>
    </source>
</evidence>
<evidence type="ECO:0000313" key="2">
    <source>
        <dbReference type="EMBL" id="SHK12067.1"/>
    </source>
</evidence>
<accession>A0A1M6PW16</accession>
<dbReference type="EMBL" id="FRAT01000001">
    <property type="protein sequence ID" value="SHK12067.1"/>
    <property type="molecule type" value="Genomic_DNA"/>
</dbReference>
<dbReference type="STRING" id="1055723.SAMN05216293_0343"/>
<dbReference type="Proteomes" id="UP000198940">
    <property type="component" value="Unassembled WGS sequence"/>
</dbReference>
<evidence type="ECO:0000313" key="4">
    <source>
        <dbReference type="Proteomes" id="UP000198940"/>
    </source>
</evidence>
<dbReference type="OrthoDB" id="795641at2"/>
<evidence type="ECO:0000313" key="3">
    <source>
        <dbReference type="Proteomes" id="UP000184031"/>
    </source>
</evidence>
<name>A0A1M6PW16_9FLAO</name>
<proteinExistence type="predicted"/>